<feature type="compositionally biased region" description="Basic residues" evidence="1">
    <location>
        <begin position="16"/>
        <end position="26"/>
    </location>
</feature>
<dbReference type="EMBL" id="BQNB010016152">
    <property type="protein sequence ID" value="GJT48406.1"/>
    <property type="molecule type" value="Genomic_DNA"/>
</dbReference>
<feature type="region of interest" description="Disordered" evidence="1">
    <location>
        <begin position="1"/>
        <end position="44"/>
    </location>
</feature>
<keyword evidence="3" id="KW-1185">Reference proteome</keyword>
<feature type="region of interest" description="Disordered" evidence="1">
    <location>
        <begin position="88"/>
        <end position="109"/>
    </location>
</feature>
<proteinExistence type="predicted"/>
<reference evidence="2" key="2">
    <citation type="submission" date="2022-01" db="EMBL/GenBank/DDBJ databases">
        <authorList>
            <person name="Yamashiro T."/>
            <person name="Shiraishi A."/>
            <person name="Satake H."/>
            <person name="Nakayama K."/>
        </authorList>
    </citation>
    <scope>NUCLEOTIDE SEQUENCE</scope>
</reference>
<organism evidence="2 3">
    <name type="scientific">Tanacetum coccineum</name>
    <dbReference type="NCBI Taxonomy" id="301880"/>
    <lineage>
        <taxon>Eukaryota</taxon>
        <taxon>Viridiplantae</taxon>
        <taxon>Streptophyta</taxon>
        <taxon>Embryophyta</taxon>
        <taxon>Tracheophyta</taxon>
        <taxon>Spermatophyta</taxon>
        <taxon>Magnoliopsida</taxon>
        <taxon>eudicotyledons</taxon>
        <taxon>Gunneridae</taxon>
        <taxon>Pentapetalae</taxon>
        <taxon>asterids</taxon>
        <taxon>campanulids</taxon>
        <taxon>Asterales</taxon>
        <taxon>Asteraceae</taxon>
        <taxon>Asteroideae</taxon>
        <taxon>Anthemideae</taxon>
        <taxon>Anthemidinae</taxon>
        <taxon>Tanacetum</taxon>
    </lineage>
</organism>
<protein>
    <submittedName>
        <fullName evidence="2">Uncharacterized protein</fullName>
    </submittedName>
</protein>
<feature type="compositionally biased region" description="Polar residues" evidence="1">
    <location>
        <begin position="1"/>
        <end position="11"/>
    </location>
</feature>
<evidence type="ECO:0000313" key="2">
    <source>
        <dbReference type="EMBL" id="GJT48406.1"/>
    </source>
</evidence>
<evidence type="ECO:0000313" key="3">
    <source>
        <dbReference type="Proteomes" id="UP001151760"/>
    </source>
</evidence>
<reference evidence="2" key="1">
    <citation type="journal article" date="2022" name="Int. J. Mol. Sci.">
        <title>Draft Genome of Tanacetum Coccineum: Genomic Comparison of Closely Related Tanacetum-Family Plants.</title>
        <authorList>
            <person name="Yamashiro T."/>
            <person name="Shiraishi A."/>
            <person name="Nakayama K."/>
            <person name="Satake H."/>
        </authorList>
    </citation>
    <scope>NUCLEOTIDE SEQUENCE</scope>
</reference>
<comment type="caution">
    <text evidence="2">The sequence shown here is derived from an EMBL/GenBank/DDBJ whole genome shotgun (WGS) entry which is preliminary data.</text>
</comment>
<name>A0ABQ5EBX6_9ASTR</name>
<evidence type="ECO:0000256" key="1">
    <source>
        <dbReference type="SAM" id="MobiDB-lite"/>
    </source>
</evidence>
<dbReference type="Proteomes" id="UP001151760">
    <property type="component" value="Unassembled WGS sequence"/>
</dbReference>
<gene>
    <name evidence="2" type="ORF">Tco_0974563</name>
</gene>
<sequence length="109" mass="12324">MPSQSIPSNKETPMMKKQKRMRKKKKDSSENIHANPSTPPDPSVAFITEKVLKFKSFFESLGLVPQSSDTEIIYTKGDDGEVMFIELIRKNDDSSGREPEEERSTTTEG</sequence>
<accession>A0ABQ5EBX6</accession>